<evidence type="ECO:0000256" key="8">
    <source>
        <dbReference type="ARBA" id="ARBA00023034"/>
    </source>
</evidence>
<feature type="transmembrane region" description="Helical" evidence="12">
    <location>
        <begin position="21"/>
        <end position="40"/>
    </location>
</feature>
<keyword evidence="7 12" id="KW-1133">Transmembrane helix</keyword>
<dbReference type="InterPro" id="IPR008564">
    <property type="entry name" value="TVP23-like"/>
</dbReference>
<evidence type="ECO:0000256" key="12">
    <source>
        <dbReference type="SAM" id="Phobius"/>
    </source>
</evidence>
<evidence type="ECO:0000256" key="6">
    <source>
        <dbReference type="ARBA" id="ARBA00022692"/>
    </source>
</evidence>
<dbReference type="EMBL" id="JAAAPU010000046">
    <property type="protein sequence ID" value="KAF4205198.1"/>
    <property type="molecule type" value="Genomic_DNA"/>
</dbReference>
<dbReference type="PANTHER" id="PTHR13019">
    <property type="entry name" value="GOLGI APPARATUS MEMBRANE PROTEIN TVP23"/>
    <property type="match status" value="1"/>
</dbReference>
<evidence type="ECO:0000256" key="10">
    <source>
        <dbReference type="SAM" id="Coils"/>
    </source>
</evidence>
<protein>
    <recommendedName>
        <fullName evidence="4">Golgi apparatus membrane protein TVP23</fullName>
    </recommendedName>
    <alternativeName>
        <fullName evidence="5">Golgi apparatus membrane protein tvp23</fullName>
    </alternativeName>
</protein>
<evidence type="ECO:0000313" key="14">
    <source>
        <dbReference type="Proteomes" id="UP000649114"/>
    </source>
</evidence>
<reference evidence="13" key="1">
    <citation type="journal article" date="2020" name="bioRxiv">
        <title>Genomic and phenotypic heterogeneity of clinical isolates of the human pathogens Aspergillus fumigatus, Aspergillus lentulus and Aspergillus fumigatiaffinis.</title>
        <authorList>
            <person name="dos Santos R.A.C."/>
            <person name="Steenwyk J.L."/>
            <person name="Rivero-Menendez O."/>
            <person name="Mead M.E."/>
            <person name="Silva L.P."/>
            <person name="Bastos R.W."/>
            <person name="Alastruey-Izquierdo A."/>
            <person name="Goldman G.H."/>
            <person name="Rokas A."/>
        </authorList>
    </citation>
    <scope>NUCLEOTIDE SEQUENCE</scope>
    <source>
        <strain evidence="13">CNM-CM8927</strain>
    </source>
</reference>
<dbReference type="GO" id="GO:0009306">
    <property type="term" value="P:protein secretion"/>
    <property type="evidence" value="ECO:0007669"/>
    <property type="project" value="TreeGrafter"/>
</dbReference>
<comment type="caution">
    <text evidence="13">The sequence shown here is derived from an EMBL/GenBank/DDBJ whole genome shotgun (WGS) entry which is preliminary data.</text>
</comment>
<evidence type="ECO:0000256" key="4">
    <source>
        <dbReference type="ARBA" id="ARBA00013603"/>
    </source>
</evidence>
<gene>
    <name evidence="13" type="ORF">CNMCM8927_006462</name>
</gene>
<feature type="compositionally biased region" description="Polar residues" evidence="11">
    <location>
        <begin position="318"/>
        <end position="336"/>
    </location>
</feature>
<feature type="transmembrane region" description="Helical" evidence="12">
    <location>
        <begin position="110"/>
        <end position="131"/>
    </location>
</feature>
<evidence type="ECO:0000256" key="7">
    <source>
        <dbReference type="ARBA" id="ARBA00022989"/>
    </source>
</evidence>
<keyword evidence="10" id="KW-0175">Coiled coil</keyword>
<comment type="subcellular location">
    <subcellularLocation>
        <location evidence="2">Golgi apparatus membrane</location>
        <topology evidence="2">Multi-pass membrane protein</topology>
    </subcellularLocation>
</comment>
<dbReference type="PANTHER" id="PTHR13019:SF7">
    <property type="entry name" value="GOLGI APPARATUS MEMBRANE PROTEIN TVP23"/>
    <property type="match status" value="1"/>
</dbReference>
<feature type="compositionally biased region" description="Acidic residues" evidence="11">
    <location>
        <begin position="291"/>
        <end position="304"/>
    </location>
</feature>
<feature type="compositionally biased region" description="Polar residues" evidence="11">
    <location>
        <begin position="244"/>
        <end position="259"/>
    </location>
</feature>
<evidence type="ECO:0000313" key="13">
    <source>
        <dbReference type="EMBL" id="KAF4205198.1"/>
    </source>
</evidence>
<accession>A0AAN5YNZ6</accession>
<dbReference type="AlphaFoldDB" id="A0AAN5YNZ6"/>
<evidence type="ECO:0000256" key="2">
    <source>
        <dbReference type="ARBA" id="ARBA00004653"/>
    </source>
</evidence>
<feature type="coiled-coil region" evidence="10">
    <location>
        <begin position="506"/>
        <end position="615"/>
    </location>
</feature>
<dbReference type="Pfam" id="PF05832">
    <property type="entry name" value="DUF846"/>
    <property type="match status" value="1"/>
</dbReference>
<feature type="transmembrane region" description="Helical" evidence="12">
    <location>
        <begin position="46"/>
        <end position="65"/>
    </location>
</feature>
<keyword evidence="6 12" id="KW-0812">Transmembrane</keyword>
<feature type="compositionally biased region" description="Low complexity" evidence="11">
    <location>
        <begin position="388"/>
        <end position="402"/>
    </location>
</feature>
<dbReference type="GO" id="GO:0016192">
    <property type="term" value="P:vesicle-mediated transport"/>
    <property type="evidence" value="ECO:0007669"/>
    <property type="project" value="TreeGrafter"/>
</dbReference>
<feature type="region of interest" description="Disordered" evidence="11">
    <location>
        <begin position="229"/>
        <end position="479"/>
    </location>
</feature>
<evidence type="ECO:0000256" key="9">
    <source>
        <dbReference type="ARBA" id="ARBA00023136"/>
    </source>
</evidence>
<reference evidence="13" key="2">
    <citation type="submission" date="2020-04" db="EMBL/GenBank/DDBJ databases">
        <authorList>
            <person name="Santos R.A.C."/>
            <person name="Steenwyk J.L."/>
            <person name="Rivero-Menendez O."/>
            <person name="Mead M.E."/>
            <person name="Silva L.P."/>
            <person name="Bastos R.W."/>
            <person name="Alastruey-Izquierdo A."/>
            <person name="Goldman G.H."/>
            <person name="Rokas A."/>
        </authorList>
    </citation>
    <scope>NUCLEOTIDE SEQUENCE</scope>
    <source>
        <strain evidence="13">CNM-CM8927</strain>
    </source>
</reference>
<organism evidence="13 14">
    <name type="scientific">Aspergillus lentulus</name>
    <dbReference type="NCBI Taxonomy" id="293939"/>
    <lineage>
        <taxon>Eukaryota</taxon>
        <taxon>Fungi</taxon>
        <taxon>Dikarya</taxon>
        <taxon>Ascomycota</taxon>
        <taxon>Pezizomycotina</taxon>
        <taxon>Eurotiomycetes</taxon>
        <taxon>Eurotiomycetidae</taxon>
        <taxon>Eurotiales</taxon>
        <taxon>Aspergillaceae</taxon>
        <taxon>Aspergillus</taxon>
        <taxon>Aspergillus subgen. Fumigati</taxon>
    </lineage>
</organism>
<name>A0AAN5YNZ6_ASPLE</name>
<feature type="compositionally biased region" description="Polar residues" evidence="11">
    <location>
        <begin position="411"/>
        <end position="427"/>
    </location>
</feature>
<evidence type="ECO:0000256" key="3">
    <source>
        <dbReference type="ARBA" id="ARBA00005467"/>
    </source>
</evidence>
<evidence type="ECO:0000256" key="1">
    <source>
        <dbReference type="ARBA" id="ARBA00003246"/>
    </source>
</evidence>
<dbReference type="Proteomes" id="UP000649114">
    <property type="component" value="Unassembled WGS sequence"/>
</dbReference>
<proteinExistence type="inferred from homology"/>
<comment type="similarity">
    <text evidence="3">Belongs to the TVP23 family.</text>
</comment>
<comment type="function">
    <text evidence="1">Golgi membrane protein involved in vesicular trafficking.</text>
</comment>
<evidence type="ECO:0000256" key="5">
    <source>
        <dbReference type="ARBA" id="ARBA00020687"/>
    </source>
</evidence>
<keyword evidence="9 12" id="KW-0472">Membrane</keyword>
<feature type="transmembrane region" description="Helical" evidence="12">
    <location>
        <begin position="137"/>
        <end position="156"/>
    </location>
</feature>
<keyword evidence="8" id="KW-0333">Golgi apparatus</keyword>
<feature type="compositionally biased region" description="Polar residues" evidence="11">
    <location>
        <begin position="362"/>
        <end position="386"/>
    </location>
</feature>
<feature type="compositionally biased region" description="Basic and acidic residues" evidence="11">
    <location>
        <begin position="444"/>
        <end position="457"/>
    </location>
</feature>
<evidence type="ECO:0000256" key="11">
    <source>
        <dbReference type="SAM" id="MobiDB-lite"/>
    </source>
</evidence>
<dbReference type="GO" id="GO:0000139">
    <property type="term" value="C:Golgi membrane"/>
    <property type="evidence" value="ECO:0007669"/>
    <property type="project" value="UniProtKB-SubCell"/>
</dbReference>
<sequence>MDQPLQAQQGELNWRLSAHPITLLFFLGFRTSALLMYLFGVLFIKNFVLVFILTLLLLSADFYYLKNIAGRRLVGLRWWNEVNTATGDSHWVFESSDPTTRTISATDKRFFWLSLYVTPALWIGLAVLAIVRLSSVIWLSLVAIALVLTITNTVAFSRCDRFSQASTYASRAFGGNIVNNLAGGTVARGYPYFDVIPKDENSWSVAFPGRSGNALCKQYSDLKIEREKEAREKANNGNKATEEMASNQTKVTNTAQLSKGNKRLLDHEGDNETQTSKQTKAGGVAAHNDNDPDFDPSEASDSDGGDIGVRGDIGRSPTARQLRNTPRKQLNDTVVGSASGLKRPSKLTKLQFTGQPGARDPFSTTPASPDPRTLQNAKKSSKTTIKPASASTHLTLSDSLSLEKAADTNKSDATSGIESPVQGTRPSLSPAPNRHSAQNQQPTTKEHSLSKPEDEMAPRPPTPPFSATTAFTESGNNGYPPMQHGALLLMQAAIAMRDFPRERARNEQLDERNERLVMEVLKLKEKEAEWKQEIADLQLHNGLLKGDIKYQIDQVKKLEAELKEMREKKDQSALDFANGATNTECEHCLEHITRLNALTEENKKIKQRCKVLAEAFAAGNDQV</sequence>